<name>A0A1Q2L1M6_9BACL</name>
<evidence type="ECO:0008006" key="4">
    <source>
        <dbReference type="Google" id="ProtNLM"/>
    </source>
</evidence>
<dbReference type="RefSeq" id="WP_077589845.1">
    <property type="nucleotide sequence ID" value="NZ_CP019640.1"/>
</dbReference>
<dbReference type="InterPro" id="IPR051910">
    <property type="entry name" value="ComF/GntX_DNA_util-trans"/>
</dbReference>
<dbReference type="PANTHER" id="PTHR47505">
    <property type="entry name" value="DNA UTILIZATION PROTEIN YHGH"/>
    <property type="match status" value="1"/>
</dbReference>
<dbReference type="AlphaFoldDB" id="A0A1Q2L1M6"/>
<dbReference type="Proteomes" id="UP000188184">
    <property type="component" value="Chromosome"/>
</dbReference>
<comment type="similarity">
    <text evidence="1">Belongs to the ComF/GntX family.</text>
</comment>
<gene>
    <name evidence="2" type="ORF">B0X71_13155</name>
</gene>
<dbReference type="InterPro" id="IPR000836">
    <property type="entry name" value="PRTase_dom"/>
</dbReference>
<sequence>MNCLLCDRRMAMQVSWRTMFCRDIGKVICARCEQGFSRITGPVCPVCGISSANLCPECRMWERTKYAGLISGGKSLFMYNEAMQRYLHQYKFLKDEALAAVFAPVLHDALKGRFIVPVPMNEERERERTFPQVERMLDAARLPYLQTLVKEGGIQGKKTRQERLASPLLFKWNGAEVPKRVTIADDLYTTGTTLRHAAKVLRQAGAEEILVFTLIRG</sequence>
<organism evidence="2 3">
    <name type="scientific">Planococcus lenghuensis</name>
    <dbReference type="NCBI Taxonomy" id="2213202"/>
    <lineage>
        <taxon>Bacteria</taxon>
        <taxon>Bacillati</taxon>
        <taxon>Bacillota</taxon>
        <taxon>Bacilli</taxon>
        <taxon>Bacillales</taxon>
        <taxon>Caryophanaceae</taxon>
        <taxon>Planococcus</taxon>
    </lineage>
</organism>
<evidence type="ECO:0000313" key="3">
    <source>
        <dbReference type="Proteomes" id="UP000188184"/>
    </source>
</evidence>
<dbReference type="InterPro" id="IPR029057">
    <property type="entry name" value="PRTase-like"/>
</dbReference>
<dbReference type="PANTHER" id="PTHR47505:SF1">
    <property type="entry name" value="DNA UTILIZATION PROTEIN YHGH"/>
    <property type="match status" value="1"/>
</dbReference>
<dbReference type="SUPFAM" id="SSF53271">
    <property type="entry name" value="PRTase-like"/>
    <property type="match status" value="1"/>
</dbReference>
<evidence type="ECO:0000313" key="2">
    <source>
        <dbReference type="EMBL" id="AQQ53947.1"/>
    </source>
</evidence>
<dbReference type="KEGG" id="pmar:B0X71_13155"/>
<reference evidence="2 3" key="1">
    <citation type="submission" date="2017-02" db="EMBL/GenBank/DDBJ databases">
        <title>The complete genomic sequence of a novel cold adapted crude oil-degrading bacterium Planococcus qaidamina Y42.</title>
        <authorList>
            <person name="Yang R."/>
        </authorList>
    </citation>
    <scope>NUCLEOTIDE SEQUENCE [LARGE SCALE GENOMIC DNA]</scope>
    <source>
        <strain evidence="2 3">Y42</strain>
    </source>
</reference>
<dbReference type="Gene3D" id="3.40.50.2020">
    <property type="match status" value="1"/>
</dbReference>
<proteinExistence type="inferred from homology"/>
<keyword evidence="3" id="KW-1185">Reference proteome</keyword>
<accession>A0A1Q2L1M6</accession>
<dbReference type="EMBL" id="CP019640">
    <property type="protein sequence ID" value="AQQ53947.1"/>
    <property type="molecule type" value="Genomic_DNA"/>
</dbReference>
<evidence type="ECO:0000256" key="1">
    <source>
        <dbReference type="ARBA" id="ARBA00008007"/>
    </source>
</evidence>
<protein>
    <recommendedName>
        <fullName evidence="4">ComF family protein</fullName>
    </recommendedName>
</protein>
<dbReference type="OrthoDB" id="9779910at2"/>
<dbReference type="CDD" id="cd06223">
    <property type="entry name" value="PRTases_typeI"/>
    <property type="match status" value="1"/>
</dbReference>